<dbReference type="InterPro" id="IPR029472">
    <property type="entry name" value="Copia-like_N"/>
</dbReference>
<organism evidence="2 3">
    <name type="scientific">Prunus dulcis</name>
    <name type="common">Almond</name>
    <name type="synonym">Amygdalus dulcis</name>
    <dbReference type="NCBI Taxonomy" id="3755"/>
    <lineage>
        <taxon>Eukaryota</taxon>
        <taxon>Viridiplantae</taxon>
        <taxon>Streptophyta</taxon>
        <taxon>Embryophyta</taxon>
        <taxon>Tracheophyta</taxon>
        <taxon>Spermatophyta</taxon>
        <taxon>Magnoliopsida</taxon>
        <taxon>eudicotyledons</taxon>
        <taxon>Gunneridae</taxon>
        <taxon>Pentapetalae</taxon>
        <taxon>rosids</taxon>
        <taxon>fabids</taxon>
        <taxon>Rosales</taxon>
        <taxon>Rosaceae</taxon>
        <taxon>Amygdaloideae</taxon>
        <taxon>Amygdaleae</taxon>
        <taxon>Prunus</taxon>
    </lineage>
</organism>
<comment type="caution">
    <text evidence="2">The sequence shown here is derived from an EMBL/GenBank/DDBJ whole genome shotgun (WGS) entry which is preliminary data.</text>
</comment>
<dbReference type="EMBL" id="JAJFAZ020000002">
    <property type="protein sequence ID" value="KAI5342473.1"/>
    <property type="molecule type" value="Genomic_DNA"/>
</dbReference>
<proteinExistence type="predicted"/>
<dbReference type="Proteomes" id="UP001054821">
    <property type="component" value="Chromosome 2"/>
</dbReference>
<dbReference type="PANTHER" id="PTHR37610">
    <property type="entry name" value="CCHC-TYPE DOMAIN-CONTAINING PROTEIN"/>
    <property type="match status" value="1"/>
</dbReference>
<name>A0AAD4ZEP1_PRUDU</name>
<dbReference type="AlphaFoldDB" id="A0AAD4ZEP1"/>
<protein>
    <recommendedName>
        <fullName evidence="1">Retrotransposon Copia-like N-terminal domain-containing protein</fullName>
    </recommendedName>
</protein>
<evidence type="ECO:0000259" key="1">
    <source>
        <dbReference type="Pfam" id="PF14244"/>
    </source>
</evidence>
<reference evidence="2 3" key="1">
    <citation type="journal article" date="2022" name="G3 (Bethesda)">
        <title>Whole-genome sequence and methylome profiling of the almond [Prunus dulcis (Mill.) D.A. Webb] cultivar 'Nonpareil'.</title>
        <authorList>
            <person name="D'Amico-Willman K.M."/>
            <person name="Ouma W.Z."/>
            <person name="Meulia T."/>
            <person name="Sideli G.M."/>
            <person name="Gradziel T.M."/>
            <person name="Fresnedo-Ramirez J."/>
        </authorList>
    </citation>
    <scope>NUCLEOTIDE SEQUENCE [LARGE SCALE GENOMIC DNA]</scope>
    <source>
        <strain evidence="2">Clone GOH B32 T37-40</strain>
    </source>
</reference>
<sequence>MGESTLIEPKTPVHDSLDLHNSDTLGRSLVDFKLEGHNYGQWSRSMHLSPSAKNKLGLIDGSIKAPSPTDSKFSQQNSHSGSAAMIWFCHGFFMLSIQT</sequence>
<dbReference type="Pfam" id="PF14244">
    <property type="entry name" value="Retrotran_gag_3"/>
    <property type="match status" value="1"/>
</dbReference>
<keyword evidence="3" id="KW-1185">Reference proteome</keyword>
<evidence type="ECO:0000313" key="3">
    <source>
        <dbReference type="Proteomes" id="UP001054821"/>
    </source>
</evidence>
<feature type="domain" description="Retrotransposon Copia-like N-terminal" evidence="1">
    <location>
        <begin position="20"/>
        <end position="67"/>
    </location>
</feature>
<gene>
    <name evidence="2" type="ORF">L3X38_010348</name>
</gene>
<accession>A0AAD4ZEP1</accession>
<dbReference type="PANTHER" id="PTHR37610:SF40">
    <property type="entry name" value="OS01G0909600 PROTEIN"/>
    <property type="match status" value="1"/>
</dbReference>
<evidence type="ECO:0000313" key="2">
    <source>
        <dbReference type="EMBL" id="KAI5342473.1"/>
    </source>
</evidence>